<dbReference type="VEuPathDB" id="FungiDB:JI435_408360"/>
<gene>
    <name evidence="1" type="ORF">JI435_408360</name>
</gene>
<reference evidence="2" key="1">
    <citation type="journal article" date="2021" name="BMC Genomics">
        <title>Chromosome-level genome assembly and manually-curated proteome of model necrotroph Parastagonospora nodorum Sn15 reveals a genome-wide trove of candidate effector homologs, and redundancy of virulence-related functions within an accessory chromosome.</title>
        <authorList>
            <person name="Bertazzoni S."/>
            <person name="Jones D.A.B."/>
            <person name="Phan H.T."/>
            <person name="Tan K.-C."/>
            <person name="Hane J.K."/>
        </authorList>
    </citation>
    <scope>NUCLEOTIDE SEQUENCE [LARGE SCALE GENOMIC DNA]</scope>
    <source>
        <strain evidence="2">SN15 / ATCC MYA-4574 / FGSC 10173)</strain>
    </source>
</reference>
<dbReference type="Proteomes" id="UP000663193">
    <property type="component" value="Chromosome 6"/>
</dbReference>
<proteinExistence type="predicted"/>
<sequence>MTTTSPISLSTYCGCAGTHSRRFTHTKCLFLTGNVEMEPTRPCGSFGPTKSAQLLTNMARNRLIWAGSARCLAAAIARLRRACTCLDAGSPHLQS</sequence>
<evidence type="ECO:0000313" key="2">
    <source>
        <dbReference type="Proteomes" id="UP000663193"/>
    </source>
</evidence>
<name>A0A7U2F421_PHANO</name>
<evidence type="ECO:0000313" key="1">
    <source>
        <dbReference type="EMBL" id="QRC96169.1"/>
    </source>
</evidence>
<dbReference type="AlphaFoldDB" id="A0A7U2F421"/>
<organism evidence="1 2">
    <name type="scientific">Phaeosphaeria nodorum (strain SN15 / ATCC MYA-4574 / FGSC 10173)</name>
    <name type="common">Glume blotch fungus</name>
    <name type="synonym">Parastagonospora nodorum</name>
    <dbReference type="NCBI Taxonomy" id="321614"/>
    <lineage>
        <taxon>Eukaryota</taxon>
        <taxon>Fungi</taxon>
        <taxon>Dikarya</taxon>
        <taxon>Ascomycota</taxon>
        <taxon>Pezizomycotina</taxon>
        <taxon>Dothideomycetes</taxon>
        <taxon>Pleosporomycetidae</taxon>
        <taxon>Pleosporales</taxon>
        <taxon>Pleosporineae</taxon>
        <taxon>Phaeosphaeriaceae</taxon>
        <taxon>Parastagonospora</taxon>
    </lineage>
</organism>
<keyword evidence="2" id="KW-1185">Reference proteome</keyword>
<accession>A0A7U2F421</accession>
<protein>
    <submittedName>
        <fullName evidence="1">Uncharacterized protein</fullName>
    </submittedName>
</protein>
<dbReference type="EMBL" id="CP069028">
    <property type="protein sequence ID" value="QRC96169.1"/>
    <property type="molecule type" value="Genomic_DNA"/>
</dbReference>